<reference evidence="2 3" key="1">
    <citation type="journal article" date="2008" name="Nature">
        <title>The genome of the model beetle and pest Tribolium castaneum.</title>
        <authorList>
            <consortium name="Tribolium Genome Sequencing Consortium"/>
            <person name="Richards S."/>
            <person name="Gibbs R.A."/>
            <person name="Weinstock G.M."/>
            <person name="Brown S.J."/>
            <person name="Denell R."/>
            <person name="Beeman R.W."/>
            <person name="Gibbs R."/>
            <person name="Beeman R.W."/>
            <person name="Brown S.J."/>
            <person name="Bucher G."/>
            <person name="Friedrich M."/>
            <person name="Grimmelikhuijzen C.J."/>
            <person name="Klingler M."/>
            <person name="Lorenzen M."/>
            <person name="Richards S."/>
            <person name="Roth S."/>
            <person name="Schroder R."/>
            <person name="Tautz D."/>
            <person name="Zdobnov E.M."/>
            <person name="Muzny D."/>
            <person name="Gibbs R.A."/>
            <person name="Weinstock G.M."/>
            <person name="Attaway T."/>
            <person name="Bell S."/>
            <person name="Buhay C.J."/>
            <person name="Chandrabose M.N."/>
            <person name="Chavez D."/>
            <person name="Clerk-Blankenburg K.P."/>
            <person name="Cree A."/>
            <person name="Dao M."/>
            <person name="Davis C."/>
            <person name="Chacko J."/>
            <person name="Dinh H."/>
            <person name="Dugan-Rocha S."/>
            <person name="Fowler G."/>
            <person name="Garner T.T."/>
            <person name="Garnes J."/>
            <person name="Gnirke A."/>
            <person name="Hawes A."/>
            <person name="Hernandez J."/>
            <person name="Hines S."/>
            <person name="Holder M."/>
            <person name="Hume J."/>
            <person name="Jhangiani S.N."/>
            <person name="Joshi V."/>
            <person name="Khan Z.M."/>
            <person name="Jackson L."/>
            <person name="Kovar C."/>
            <person name="Kowis A."/>
            <person name="Lee S."/>
            <person name="Lewis L.R."/>
            <person name="Margolis J."/>
            <person name="Morgan M."/>
            <person name="Nazareth L.V."/>
            <person name="Nguyen N."/>
            <person name="Okwuonu G."/>
            <person name="Parker D."/>
            <person name="Richards S."/>
            <person name="Ruiz S.J."/>
            <person name="Santibanez J."/>
            <person name="Savard J."/>
            <person name="Scherer S.E."/>
            <person name="Schneider B."/>
            <person name="Sodergren E."/>
            <person name="Tautz D."/>
            <person name="Vattahil S."/>
            <person name="Villasana D."/>
            <person name="White C.S."/>
            <person name="Wright R."/>
            <person name="Park Y."/>
            <person name="Beeman R.W."/>
            <person name="Lord J."/>
            <person name="Oppert B."/>
            <person name="Lorenzen M."/>
            <person name="Brown S."/>
            <person name="Wang L."/>
            <person name="Savard J."/>
            <person name="Tautz D."/>
            <person name="Richards S."/>
            <person name="Weinstock G."/>
            <person name="Gibbs R.A."/>
            <person name="Liu Y."/>
            <person name="Worley K."/>
            <person name="Weinstock G."/>
            <person name="Elsik C.G."/>
            <person name="Reese J.T."/>
            <person name="Elhaik E."/>
            <person name="Landan G."/>
            <person name="Graur D."/>
            <person name="Arensburger P."/>
            <person name="Atkinson P."/>
            <person name="Beeman R.W."/>
            <person name="Beidler J."/>
            <person name="Brown S.J."/>
            <person name="Demuth J.P."/>
            <person name="Drury D.W."/>
            <person name="Du Y.Z."/>
            <person name="Fujiwara H."/>
            <person name="Lorenzen M."/>
            <person name="Maselli V."/>
            <person name="Osanai M."/>
            <person name="Park Y."/>
            <person name="Robertson H.M."/>
            <person name="Tu Z."/>
            <person name="Wang J.J."/>
            <person name="Wang S."/>
            <person name="Richards S."/>
            <person name="Song H."/>
            <person name="Zhang L."/>
            <person name="Sodergren E."/>
            <person name="Werner D."/>
            <person name="Stanke M."/>
            <person name="Morgenstern B."/>
            <person name="Solovyev V."/>
            <person name="Kosarev P."/>
            <person name="Brown G."/>
            <person name="Chen H.C."/>
            <person name="Ermolaeva O."/>
            <person name="Hlavina W."/>
            <person name="Kapustin Y."/>
            <person name="Kiryutin B."/>
            <person name="Kitts P."/>
            <person name="Maglott D."/>
            <person name="Pruitt K."/>
            <person name="Sapojnikov V."/>
            <person name="Souvorov A."/>
            <person name="Mackey A.J."/>
            <person name="Waterhouse R.M."/>
            <person name="Wyder S."/>
            <person name="Zdobnov E.M."/>
            <person name="Zdobnov E.M."/>
            <person name="Wyder S."/>
            <person name="Kriventseva E.V."/>
            <person name="Kadowaki T."/>
            <person name="Bork P."/>
            <person name="Aranda M."/>
            <person name="Bao R."/>
            <person name="Beermann A."/>
            <person name="Berns N."/>
            <person name="Bolognesi R."/>
            <person name="Bonneton F."/>
            <person name="Bopp D."/>
            <person name="Brown S.J."/>
            <person name="Bucher G."/>
            <person name="Butts T."/>
            <person name="Chaumot A."/>
            <person name="Denell R.E."/>
            <person name="Ferrier D.E."/>
            <person name="Friedrich M."/>
            <person name="Gordon C.M."/>
            <person name="Jindra M."/>
            <person name="Klingler M."/>
            <person name="Lan Q."/>
            <person name="Lattorff H.M."/>
            <person name="Laudet V."/>
            <person name="von Levetsow C."/>
            <person name="Liu Z."/>
            <person name="Lutz R."/>
            <person name="Lynch J.A."/>
            <person name="da Fonseca R.N."/>
            <person name="Posnien N."/>
            <person name="Reuter R."/>
            <person name="Roth S."/>
            <person name="Savard J."/>
            <person name="Schinko J.B."/>
            <person name="Schmitt C."/>
            <person name="Schoppmeier M."/>
            <person name="Schroder R."/>
            <person name="Shippy T.D."/>
            <person name="Simonnet F."/>
            <person name="Marques-Souza H."/>
            <person name="Tautz D."/>
            <person name="Tomoyasu Y."/>
            <person name="Trauner J."/>
            <person name="Van der Zee M."/>
            <person name="Vervoort M."/>
            <person name="Wittkopp N."/>
            <person name="Wimmer E.A."/>
            <person name="Yang X."/>
            <person name="Jones A.K."/>
            <person name="Sattelle D.B."/>
            <person name="Ebert P.R."/>
            <person name="Nelson D."/>
            <person name="Scott J.G."/>
            <person name="Beeman R.W."/>
            <person name="Muthukrishnan S."/>
            <person name="Kramer K.J."/>
            <person name="Arakane Y."/>
            <person name="Beeman R.W."/>
            <person name="Zhu Q."/>
            <person name="Hogenkamp D."/>
            <person name="Dixit R."/>
            <person name="Oppert B."/>
            <person name="Jiang H."/>
            <person name="Zou Z."/>
            <person name="Marshall J."/>
            <person name="Elpidina E."/>
            <person name="Vinokurov K."/>
            <person name="Oppert C."/>
            <person name="Zou Z."/>
            <person name="Evans J."/>
            <person name="Lu Z."/>
            <person name="Zhao P."/>
            <person name="Sumathipala N."/>
            <person name="Altincicek B."/>
            <person name="Vilcinskas A."/>
            <person name="Williams M."/>
            <person name="Hultmark D."/>
            <person name="Hetru C."/>
            <person name="Jiang H."/>
            <person name="Grimmelikhuijzen C.J."/>
            <person name="Hauser F."/>
            <person name="Cazzamali G."/>
            <person name="Williamson M."/>
            <person name="Park Y."/>
            <person name="Li B."/>
            <person name="Tanaka Y."/>
            <person name="Predel R."/>
            <person name="Neupert S."/>
            <person name="Schachtner J."/>
            <person name="Verleyen P."/>
            <person name="Raible F."/>
            <person name="Bork P."/>
            <person name="Friedrich M."/>
            <person name="Walden K.K."/>
            <person name="Robertson H.M."/>
            <person name="Angeli S."/>
            <person name="Foret S."/>
            <person name="Bucher G."/>
            <person name="Schuetz S."/>
            <person name="Maleszka R."/>
            <person name="Wimmer E.A."/>
            <person name="Beeman R.W."/>
            <person name="Lorenzen M."/>
            <person name="Tomoyasu Y."/>
            <person name="Miller S.C."/>
            <person name="Grossmann D."/>
            <person name="Bucher G."/>
        </authorList>
    </citation>
    <scope>NUCLEOTIDE SEQUENCE [LARGE SCALE GENOMIC DNA]</scope>
    <source>
        <strain evidence="2 3">Georgia GA2</strain>
    </source>
</reference>
<keyword evidence="3" id="KW-1185">Reference proteome</keyword>
<evidence type="ECO:0000256" key="1">
    <source>
        <dbReference type="SAM" id="Phobius"/>
    </source>
</evidence>
<dbReference type="InParanoid" id="D6W6S1"/>
<reference evidence="2 3" key="2">
    <citation type="journal article" date="2010" name="Nucleic Acids Res.">
        <title>BeetleBase in 2010: revisions to provide comprehensive genomic information for Tribolium castaneum.</title>
        <authorList>
            <person name="Kim H.S."/>
            <person name="Murphy T."/>
            <person name="Xia J."/>
            <person name="Caragea D."/>
            <person name="Park Y."/>
            <person name="Beeman R.W."/>
            <person name="Lorenzen M.D."/>
            <person name="Butcher S."/>
            <person name="Manak J.R."/>
            <person name="Brown S.J."/>
        </authorList>
    </citation>
    <scope>GENOME REANNOTATION</scope>
    <source>
        <strain evidence="2 3">Georgia GA2</strain>
    </source>
</reference>
<accession>D6W6S1</accession>
<proteinExistence type="predicted"/>
<sequence>MIEYNLISELVGALNKIGKYFRGCPGFPPLSTGNDPNTTLSGNLGRRLQRNIIPSAECAETPVFRQRLAARSGISYQNAHLAICAPTPQILHITGQPPSAFFPNQKFYHCLPTIVGMHVSLTQAFTTRYLVNYSTFLILKLYSHFISIVVIVLVNFHFQFRNDRFG</sequence>
<evidence type="ECO:0000313" key="3">
    <source>
        <dbReference type="Proteomes" id="UP000007266"/>
    </source>
</evidence>
<dbReference type="HOGENOM" id="CLU_1604869_0_0_1"/>
<dbReference type="EMBL" id="KQ971307">
    <property type="protein sequence ID" value="EFA10953.1"/>
    <property type="molecule type" value="Genomic_DNA"/>
</dbReference>
<feature type="transmembrane region" description="Helical" evidence="1">
    <location>
        <begin position="137"/>
        <end position="158"/>
    </location>
</feature>
<dbReference type="Proteomes" id="UP000007266">
    <property type="component" value="Linkage group 1"/>
</dbReference>
<protein>
    <submittedName>
        <fullName evidence="2">Uncharacterized protein</fullName>
    </submittedName>
</protein>
<organism evidence="2 3">
    <name type="scientific">Tribolium castaneum</name>
    <name type="common">Red flour beetle</name>
    <dbReference type="NCBI Taxonomy" id="7070"/>
    <lineage>
        <taxon>Eukaryota</taxon>
        <taxon>Metazoa</taxon>
        <taxon>Ecdysozoa</taxon>
        <taxon>Arthropoda</taxon>
        <taxon>Hexapoda</taxon>
        <taxon>Insecta</taxon>
        <taxon>Pterygota</taxon>
        <taxon>Neoptera</taxon>
        <taxon>Endopterygota</taxon>
        <taxon>Coleoptera</taxon>
        <taxon>Polyphaga</taxon>
        <taxon>Cucujiformia</taxon>
        <taxon>Tenebrionidae</taxon>
        <taxon>Tenebrionidae incertae sedis</taxon>
        <taxon>Tribolium</taxon>
    </lineage>
</organism>
<dbReference type="AlphaFoldDB" id="D6W6S1"/>
<keyword evidence="1" id="KW-0812">Transmembrane</keyword>
<evidence type="ECO:0000313" key="2">
    <source>
        <dbReference type="EMBL" id="EFA10953.1"/>
    </source>
</evidence>
<name>D6W6S1_TRICA</name>
<keyword evidence="1" id="KW-0472">Membrane</keyword>
<keyword evidence="1" id="KW-1133">Transmembrane helix</keyword>
<gene>
    <name evidence="2" type="primary">GLEAN_04113</name>
    <name evidence="2" type="ORF">TcasGA2_TC004113</name>
</gene>